<proteinExistence type="predicted"/>
<organism evidence="2 3">
    <name type="scientific">Calocera cornea HHB12733</name>
    <dbReference type="NCBI Taxonomy" id="1353952"/>
    <lineage>
        <taxon>Eukaryota</taxon>
        <taxon>Fungi</taxon>
        <taxon>Dikarya</taxon>
        <taxon>Basidiomycota</taxon>
        <taxon>Agaricomycotina</taxon>
        <taxon>Dacrymycetes</taxon>
        <taxon>Dacrymycetales</taxon>
        <taxon>Dacrymycetaceae</taxon>
        <taxon>Calocera</taxon>
    </lineage>
</organism>
<dbReference type="AlphaFoldDB" id="A0A165I1Q7"/>
<keyword evidence="1" id="KW-0812">Transmembrane</keyword>
<gene>
    <name evidence="2" type="ORF">CALCODRAFT_159418</name>
</gene>
<evidence type="ECO:0000256" key="1">
    <source>
        <dbReference type="SAM" id="Phobius"/>
    </source>
</evidence>
<evidence type="ECO:0000313" key="3">
    <source>
        <dbReference type="Proteomes" id="UP000076842"/>
    </source>
</evidence>
<keyword evidence="1" id="KW-0472">Membrane</keyword>
<keyword evidence="1" id="KW-1133">Transmembrane helix</keyword>
<reference evidence="2 3" key="1">
    <citation type="journal article" date="2016" name="Mol. Biol. Evol.">
        <title>Comparative Genomics of Early-Diverging Mushroom-Forming Fungi Provides Insights into the Origins of Lignocellulose Decay Capabilities.</title>
        <authorList>
            <person name="Nagy L.G."/>
            <person name="Riley R."/>
            <person name="Tritt A."/>
            <person name="Adam C."/>
            <person name="Daum C."/>
            <person name="Floudas D."/>
            <person name="Sun H."/>
            <person name="Yadav J.S."/>
            <person name="Pangilinan J."/>
            <person name="Larsson K.H."/>
            <person name="Matsuura K."/>
            <person name="Barry K."/>
            <person name="Labutti K."/>
            <person name="Kuo R."/>
            <person name="Ohm R.A."/>
            <person name="Bhattacharya S.S."/>
            <person name="Shirouzu T."/>
            <person name="Yoshinaga Y."/>
            <person name="Martin F.M."/>
            <person name="Grigoriev I.V."/>
            <person name="Hibbett D.S."/>
        </authorList>
    </citation>
    <scope>NUCLEOTIDE SEQUENCE [LARGE SCALE GENOMIC DNA]</scope>
    <source>
        <strain evidence="2 3">HHB12733</strain>
    </source>
</reference>
<keyword evidence="3" id="KW-1185">Reference proteome</keyword>
<accession>A0A165I1Q7</accession>
<feature type="transmembrane region" description="Helical" evidence="1">
    <location>
        <begin position="60"/>
        <end position="82"/>
    </location>
</feature>
<sequence length="131" mass="14861">MNVRRFRRRRSDAWDRSQTPWAFGLVEVEEYIGPCISNVISVFLGLQEIRFLQQSMSLCILFRISCIGASLPLLPSFGAYFLLASKDANRFMIPFLCCASSFLLSVLQPDVRCSDLLQTCILNFQQGILGL</sequence>
<dbReference type="EMBL" id="KV423935">
    <property type="protein sequence ID" value="KZT60022.1"/>
    <property type="molecule type" value="Genomic_DNA"/>
</dbReference>
<dbReference type="Proteomes" id="UP000076842">
    <property type="component" value="Unassembled WGS sequence"/>
</dbReference>
<evidence type="ECO:0000313" key="2">
    <source>
        <dbReference type="EMBL" id="KZT60022.1"/>
    </source>
</evidence>
<protein>
    <submittedName>
        <fullName evidence="2">Uncharacterized protein</fullName>
    </submittedName>
</protein>
<dbReference type="InParanoid" id="A0A165I1Q7"/>
<name>A0A165I1Q7_9BASI</name>